<keyword evidence="4" id="KW-0347">Helicase</keyword>
<comment type="similarity">
    <text evidence="1">Belongs to the DNA2/NAM7 helicase family.</text>
</comment>
<feature type="domain" description="DNA2/NAM7 helicase helicase" evidence="9">
    <location>
        <begin position="1479"/>
        <end position="1772"/>
    </location>
</feature>
<evidence type="ECO:0000259" key="11">
    <source>
        <dbReference type="Pfam" id="PF23576"/>
    </source>
</evidence>
<evidence type="ECO:0000256" key="3">
    <source>
        <dbReference type="ARBA" id="ARBA00022801"/>
    </source>
</evidence>
<dbReference type="EMBL" id="KZ819602">
    <property type="protein sequence ID" value="PWN36784.1"/>
    <property type="molecule type" value="Genomic_DNA"/>
</dbReference>
<feature type="compositionally biased region" description="Low complexity" evidence="7">
    <location>
        <begin position="1094"/>
        <end position="1104"/>
    </location>
</feature>
<dbReference type="InterPro" id="IPR041679">
    <property type="entry name" value="DNA2/NAM7-like_C"/>
</dbReference>
<feature type="compositionally biased region" description="Polar residues" evidence="7">
    <location>
        <begin position="2073"/>
        <end position="2103"/>
    </location>
</feature>
<dbReference type="Pfam" id="PF23576">
    <property type="entry name" value="SEN1_barrel"/>
    <property type="match status" value="1"/>
</dbReference>
<evidence type="ECO:0000256" key="5">
    <source>
        <dbReference type="ARBA" id="ARBA00022840"/>
    </source>
</evidence>
<dbReference type="InterPro" id="IPR045055">
    <property type="entry name" value="DNA2/NAM7-like"/>
</dbReference>
<feature type="coiled-coil region" evidence="6">
    <location>
        <begin position="1630"/>
        <end position="1691"/>
    </location>
</feature>
<dbReference type="PANTHER" id="PTHR10887">
    <property type="entry name" value="DNA2/NAM7 HELICASE FAMILY"/>
    <property type="match status" value="1"/>
</dbReference>
<dbReference type="InterPro" id="IPR056474">
    <property type="entry name" value="SEN1_barrel"/>
</dbReference>
<dbReference type="GO" id="GO:0016787">
    <property type="term" value="F:hydrolase activity"/>
    <property type="evidence" value="ECO:0007669"/>
    <property type="project" value="UniProtKB-KW"/>
</dbReference>
<dbReference type="PANTHER" id="PTHR10887:SF495">
    <property type="entry name" value="HELICASE SENATAXIN ISOFORM X1-RELATED"/>
    <property type="match status" value="1"/>
</dbReference>
<feature type="region of interest" description="Disordered" evidence="7">
    <location>
        <begin position="1143"/>
        <end position="1214"/>
    </location>
</feature>
<dbReference type="GO" id="GO:0001147">
    <property type="term" value="F:transcription termination site sequence-specific DNA binding"/>
    <property type="evidence" value="ECO:0007669"/>
    <property type="project" value="TreeGrafter"/>
</dbReference>
<feature type="compositionally biased region" description="Pro residues" evidence="7">
    <location>
        <begin position="1054"/>
        <end position="1065"/>
    </location>
</feature>
<dbReference type="SUPFAM" id="SSF52540">
    <property type="entry name" value="P-loop containing nucleoside triphosphate hydrolases"/>
    <property type="match status" value="1"/>
</dbReference>
<sequence length="2244" mass="248059">MIDTEWQELLPSVAKTPQEEDLCARTIELVKDMKSSAALKSFIPLALRYILQSAAVVDDVNIPTESARLKSHQFCSSCETNRTEEPGKTEEGRFRFQIAKLMIYQMAARTKRWTPIWRSALGICLHECKECYKGYLRAKRHLSKLFPATHEAAQLTVFRDFVQAKEQDIALEALQKCDDQNPISTTQTYVFLEIIGTLAGKGKLGDLYTEMKKSRTTLPIDSLDEMPSGLIAFAMDDDESVRTWAEQQTNVPVMSTEMATEESTVGLLMRIAMEKGRFNALAYSMQMAPSAFTGSALPNTLLGHLSDSVTQTTAILQCFERLLQLKGSNLWEQEDQEYPLVVLSTILDSPHFNKCIADESSSVDLFAWMSPFIASLIPVKAGIDSNSTSGVSLKTFEDGLKRTAHFLFERVQQGHVPTSNRIAASSQCVAVMLQSIPTNTSEESKDFSAQLQQRSIIAILNEVASLHSSSIAHFAFRSKIPNSNDVIEIEAEAYLLAQQLVEAIFYLNCESIAGDILTISERAIKHQRSYAKQKQSHKKILAQAQSKGGNEKEASAEYEKAFEAIFSKATTELQIGGTVCMELWKECYLVCKPARDLDIFIRPLAALAPFVDLQVTTFTIQIKDDHRENKLYLQYREKLKTIVSTVNRRLRAMRNALPGFLLDSADESINRKTVSGIDLPTLCYKSADSILSTVLSAEEDIHKAAQNVIRSAFEDADTRVDCFRSLFQCNVALALKGVNEFLESFVDAASSLVEANNAAKWMIRSFSDIWDVLCSPTDGLLRSGTPYSLVDRPSEAGRVRARLPVIWTLMCKSIAVIFKRTPSWSRILPHSELIAWFRDVTLFAAEAVEGVSLIQNAATIGIEDEEERARINTTIVEDLALPLEEAASWLRMNNLEIVQETRDYFVAGLKCFQGGVSFPQAAKERLLAFIDGQSKVEKVEARTTLLSLAELEDLHVLLVGREGSAVGDLVSTKKKNVNLLLSSDSEKSETRATQDVPDSEPVLVSVKKAQRDDTPEKRLVNGSRPSTSSTGNLKQQRLPFQSIDSATARKQPFSTPPVPAPPPPRFAAAASGSANRYQGASAKPVASAAKQNGSSASSTSSTASRPSGKMAQLRQDFKANHTIYKPINVTSRYNRFTTRELPEARAPEAKRSFNDSAFPPSILGTSTENKQKKSDTSSGESDSSDDDDGKLGLADLTDGKKASPAKMRSKIRSIEAPQRRAVILEDDAIQRARREREEADRKRRLRELPNFNPLHQTILSWPYDAEGNLPPSGFASKGSATSKGGFQPTQLKPTYRNAEAYVESFLPMLLLECWAQMQAAREQVQKKAVEHTPILATVTGRSTIDAFDSLAITSHPARGAQQVFLQETDVIYIRERANGGKQRTVMAKIDAFKMHPQGPRLTVRTCLTKDEQGMSSILVGGAQIEIGKLFSLTTLHREFIALQSVRYYDMLQSILTARSATKEFIRNEEIEAAQRNYSVNKPQAEAILSAISSPQGFQLIQGPPGTGKTKTICSLVGHFLQTRKAPSVPIRAGQQTNGSAVSVKKKIFLCAPSNAAVDEVARRVHMGITTADGKTIKPNVVRVGREEAMNIAVKSISLESIVEKRLSASKDSSSQKDPNSMDPAQLQAELRALKDRLDNKRGEIENARLTGVSDKVIEQMESEKMVMISKRLNLTSKLDEAKDAVQTVNRQQDADRRRIQQDILMQADVVCSTLGGAGHPLLSSLPFDFDTVIIDEAAQAVELDTLIPLRYGCRKCILVGDPNQLPPTVISREAERLRYSQSLFVRLFNNPNNHSNLLSIQYRMHPYISQFPSEAFYDGKLEDGPEMAKLTVKPWHKDHWLRPLRFFDCKRSAEAMGRGGHSLVNRAEAEMACNLYSRLRREAQKSGSSSSSALDGKVGVVTMYKDQVFELKRAFRREYGDGIDEVVDFNTVDGFQGQEKDVIILSCVRSNGIGFLNDFRRINVAITRAKSNLFIIAHVPNLERNDKAGFWKKFIEIARKNEDLIAATSEDLNKPFMVHSSPAKRDSKVQREGIGAGKITSIPASPSGKTKRAEPQNEDDSMEAGPKKKPRLETQSNTSHAQHTPGISGNSNATQPTRPSSQPVRPVNKIALASTPRPLPRPPTGPKADRLAAPPKRPFPLPNKPKGSHPGPPPILPKRPKVSHPGPPPIPPSSRPAGNPIAMPGQAPVLMTPAQMAASRNQRPPQGPRLDPSRRPNGPPAGPSNQPSTTMFLPKPNNRREKRF</sequence>
<accession>A0A316VHR0</accession>
<dbReference type="OrthoDB" id="6513042at2759"/>
<dbReference type="GO" id="GO:0004386">
    <property type="term" value="F:helicase activity"/>
    <property type="evidence" value="ECO:0007669"/>
    <property type="project" value="UniProtKB-KW"/>
</dbReference>
<feature type="domain" description="DNA2/NAM7 helicase-like C-terminal" evidence="10">
    <location>
        <begin position="1779"/>
        <end position="1978"/>
    </location>
</feature>
<dbReference type="Pfam" id="PF12726">
    <property type="entry name" value="SEN1_N"/>
    <property type="match status" value="1"/>
</dbReference>
<keyword evidence="3" id="KW-0378">Hydrolase</keyword>
<dbReference type="CDD" id="cd18042">
    <property type="entry name" value="DEXXQc_SETX"/>
    <property type="match status" value="1"/>
</dbReference>
<dbReference type="InterPro" id="IPR047187">
    <property type="entry name" value="SF1_C_Upf1"/>
</dbReference>
<feature type="region of interest" description="Disordered" evidence="7">
    <location>
        <begin position="984"/>
        <end position="1111"/>
    </location>
</feature>
<evidence type="ECO:0000259" key="10">
    <source>
        <dbReference type="Pfam" id="PF13087"/>
    </source>
</evidence>
<feature type="compositionally biased region" description="Pro residues" evidence="7">
    <location>
        <begin position="2165"/>
        <end position="2174"/>
    </location>
</feature>
<evidence type="ECO:0000313" key="12">
    <source>
        <dbReference type="EMBL" id="PWN36784.1"/>
    </source>
</evidence>
<dbReference type="GO" id="GO:0006369">
    <property type="term" value="P:termination of RNA polymerase II transcription"/>
    <property type="evidence" value="ECO:0007669"/>
    <property type="project" value="TreeGrafter"/>
</dbReference>
<evidence type="ECO:0000256" key="7">
    <source>
        <dbReference type="SAM" id="MobiDB-lite"/>
    </source>
</evidence>
<evidence type="ECO:0000259" key="8">
    <source>
        <dbReference type="Pfam" id="PF12726"/>
    </source>
</evidence>
<dbReference type="InParanoid" id="A0A316VHR0"/>
<dbReference type="CDD" id="cd18808">
    <property type="entry name" value="SF1_C_Upf1"/>
    <property type="match status" value="1"/>
</dbReference>
<feature type="domain" description="Helicase Sen1 N-terminal" evidence="8">
    <location>
        <begin position="117"/>
        <end position="899"/>
    </location>
</feature>
<feature type="region of interest" description="Disordered" evidence="7">
    <location>
        <begin position="2016"/>
        <end position="2244"/>
    </location>
</feature>
<dbReference type="RefSeq" id="XP_025357086.1">
    <property type="nucleotide sequence ID" value="XM_025497110.1"/>
</dbReference>
<keyword evidence="2" id="KW-0547">Nucleotide-binding</keyword>
<evidence type="ECO:0000256" key="2">
    <source>
        <dbReference type="ARBA" id="ARBA00022741"/>
    </source>
</evidence>
<protein>
    <recommendedName>
        <fullName evidence="14">AAA+ ATPase domain-containing protein</fullName>
    </recommendedName>
</protein>
<keyword evidence="13" id="KW-1185">Reference proteome</keyword>
<dbReference type="GO" id="GO:0005524">
    <property type="term" value="F:ATP binding"/>
    <property type="evidence" value="ECO:0007669"/>
    <property type="project" value="UniProtKB-KW"/>
</dbReference>
<dbReference type="FunFam" id="3.40.50.300:FF:000326">
    <property type="entry name" value="P-loop containing nucleoside triphosphate hydrolase"/>
    <property type="match status" value="1"/>
</dbReference>
<proteinExistence type="inferred from homology"/>
<dbReference type="GO" id="GO:0005694">
    <property type="term" value="C:chromosome"/>
    <property type="evidence" value="ECO:0007669"/>
    <property type="project" value="UniProtKB-ARBA"/>
</dbReference>
<dbReference type="InterPro" id="IPR024481">
    <property type="entry name" value="Helicase_Sen1_N"/>
</dbReference>
<dbReference type="InterPro" id="IPR041677">
    <property type="entry name" value="DNA2/NAM7_AAA_11"/>
</dbReference>
<reference evidence="12 13" key="1">
    <citation type="journal article" date="2018" name="Mol. Biol. Evol.">
        <title>Broad Genomic Sampling Reveals a Smut Pathogenic Ancestry of the Fungal Clade Ustilaginomycotina.</title>
        <authorList>
            <person name="Kijpornyongpan T."/>
            <person name="Mondo S.J."/>
            <person name="Barry K."/>
            <person name="Sandor L."/>
            <person name="Lee J."/>
            <person name="Lipzen A."/>
            <person name="Pangilinan J."/>
            <person name="LaButti K."/>
            <person name="Hainaut M."/>
            <person name="Henrissat B."/>
            <person name="Grigoriev I.V."/>
            <person name="Spatafora J.W."/>
            <person name="Aime M.C."/>
        </authorList>
    </citation>
    <scope>NUCLEOTIDE SEQUENCE [LARGE SCALE GENOMIC DNA]</scope>
    <source>
        <strain evidence="12 13">MCA 3882</strain>
    </source>
</reference>
<evidence type="ECO:0000256" key="6">
    <source>
        <dbReference type="SAM" id="Coils"/>
    </source>
</evidence>
<evidence type="ECO:0000256" key="1">
    <source>
        <dbReference type="ARBA" id="ARBA00007913"/>
    </source>
</evidence>
<dbReference type="STRING" id="1280837.A0A316VHR0"/>
<dbReference type="Pfam" id="PF13087">
    <property type="entry name" value="AAA_12"/>
    <property type="match status" value="1"/>
</dbReference>
<name>A0A316VHR0_9BASI</name>
<dbReference type="Proteomes" id="UP000245771">
    <property type="component" value="Unassembled WGS sequence"/>
</dbReference>
<evidence type="ECO:0008006" key="14">
    <source>
        <dbReference type="Google" id="ProtNLM"/>
    </source>
</evidence>
<keyword evidence="5" id="KW-0067">ATP-binding</keyword>
<feature type="compositionally biased region" description="Polar residues" evidence="7">
    <location>
        <begin position="1023"/>
        <end position="1045"/>
    </location>
</feature>
<dbReference type="Gene3D" id="3.40.50.300">
    <property type="entry name" value="P-loop containing nucleotide triphosphate hydrolases"/>
    <property type="match status" value="2"/>
</dbReference>
<dbReference type="Pfam" id="PF13086">
    <property type="entry name" value="AAA_11"/>
    <property type="match status" value="1"/>
</dbReference>
<feature type="compositionally biased region" description="Basic and acidic residues" evidence="7">
    <location>
        <begin position="1143"/>
        <end position="1153"/>
    </location>
</feature>
<dbReference type="InterPro" id="IPR027417">
    <property type="entry name" value="P-loop_NTPase"/>
</dbReference>
<dbReference type="GeneID" id="37018891"/>
<feature type="compositionally biased region" description="Basic and acidic residues" evidence="7">
    <location>
        <begin position="1009"/>
        <end position="1019"/>
    </location>
</feature>
<dbReference type="GO" id="GO:0016604">
    <property type="term" value="C:nuclear body"/>
    <property type="evidence" value="ECO:0007669"/>
    <property type="project" value="TreeGrafter"/>
</dbReference>
<evidence type="ECO:0000256" key="4">
    <source>
        <dbReference type="ARBA" id="ARBA00022806"/>
    </source>
</evidence>
<feature type="domain" description="Helicase SEN1 beta-barrel" evidence="11">
    <location>
        <begin position="1331"/>
        <end position="1428"/>
    </location>
</feature>
<keyword evidence="6" id="KW-0175">Coiled coil</keyword>
<organism evidence="12 13">
    <name type="scientific">Meira miltonrushii</name>
    <dbReference type="NCBI Taxonomy" id="1280837"/>
    <lineage>
        <taxon>Eukaryota</taxon>
        <taxon>Fungi</taxon>
        <taxon>Dikarya</taxon>
        <taxon>Basidiomycota</taxon>
        <taxon>Ustilaginomycotina</taxon>
        <taxon>Exobasidiomycetes</taxon>
        <taxon>Exobasidiales</taxon>
        <taxon>Brachybasidiaceae</taxon>
        <taxon>Meira</taxon>
    </lineage>
</organism>
<evidence type="ECO:0000313" key="13">
    <source>
        <dbReference type="Proteomes" id="UP000245771"/>
    </source>
</evidence>
<evidence type="ECO:0000259" key="9">
    <source>
        <dbReference type="Pfam" id="PF13086"/>
    </source>
</evidence>
<gene>
    <name evidence="12" type="ORF">FA14DRAFT_140737</name>
</gene>